<evidence type="ECO:0000313" key="7">
    <source>
        <dbReference type="EMBL" id="RIY40638.1"/>
    </source>
</evidence>
<keyword evidence="4" id="KW-0378">Hydrolase</keyword>
<accession>A0A3A1YTX7</accession>
<evidence type="ECO:0000256" key="5">
    <source>
        <dbReference type="ARBA" id="ARBA00023211"/>
    </source>
</evidence>
<dbReference type="PROSITE" id="PS00631">
    <property type="entry name" value="CYTOSOL_AP"/>
    <property type="match status" value="1"/>
</dbReference>
<proteinExistence type="inferred from homology"/>
<dbReference type="OrthoDB" id="9809354at2"/>
<dbReference type="CDD" id="cd00433">
    <property type="entry name" value="Peptidase_M17"/>
    <property type="match status" value="1"/>
</dbReference>
<reference evidence="7 8" key="1">
    <citation type="submission" date="2017-08" db="EMBL/GenBank/DDBJ databases">
        <title>Reclassification of Bisgaard taxon 37 and 44.</title>
        <authorList>
            <person name="Christensen H."/>
        </authorList>
    </citation>
    <scope>NUCLEOTIDE SEQUENCE [LARGE SCALE GENOMIC DNA]</scope>
    <source>
        <strain evidence="7 8">111</strain>
    </source>
</reference>
<dbReference type="GO" id="GO:0030145">
    <property type="term" value="F:manganese ion binding"/>
    <property type="evidence" value="ECO:0007669"/>
    <property type="project" value="InterPro"/>
</dbReference>
<evidence type="ECO:0000256" key="2">
    <source>
        <dbReference type="ARBA" id="ARBA00022438"/>
    </source>
</evidence>
<comment type="similarity">
    <text evidence="1">Belongs to the peptidase M17 family.</text>
</comment>
<evidence type="ECO:0000256" key="4">
    <source>
        <dbReference type="ARBA" id="ARBA00022801"/>
    </source>
</evidence>
<feature type="domain" description="Cytosol aminopeptidase" evidence="6">
    <location>
        <begin position="292"/>
        <end position="299"/>
    </location>
</feature>
<keyword evidence="5" id="KW-0464">Manganese</keyword>
<organism evidence="7 8">
    <name type="scientific">Psittacicella hinzii</name>
    <dbReference type="NCBI Taxonomy" id="2028575"/>
    <lineage>
        <taxon>Bacteria</taxon>
        <taxon>Pseudomonadati</taxon>
        <taxon>Pseudomonadota</taxon>
        <taxon>Gammaproteobacteria</taxon>
        <taxon>Pasteurellales</taxon>
        <taxon>Psittacicellaceae</taxon>
        <taxon>Psittacicella</taxon>
    </lineage>
</organism>
<keyword evidence="8" id="KW-1185">Reference proteome</keyword>
<dbReference type="Proteomes" id="UP000265916">
    <property type="component" value="Unassembled WGS sequence"/>
</dbReference>
<dbReference type="SUPFAM" id="SSF53187">
    <property type="entry name" value="Zn-dependent exopeptidases"/>
    <property type="match status" value="1"/>
</dbReference>
<dbReference type="Pfam" id="PF00883">
    <property type="entry name" value="Peptidase_M17"/>
    <property type="match status" value="1"/>
</dbReference>
<dbReference type="RefSeq" id="WP_119529986.1">
    <property type="nucleotide sequence ID" value="NZ_JBHSSP010000013.1"/>
</dbReference>
<comment type="caution">
    <text evidence="7">The sequence shown here is derived from an EMBL/GenBank/DDBJ whole genome shotgun (WGS) entry which is preliminary data.</text>
</comment>
<dbReference type="GO" id="GO:0070006">
    <property type="term" value="F:metalloaminopeptidase activity"/>
    <property type="evidence" value="ECO:0007669"/>
    <property type="project" value="InterPro"/>
</dbReference>
<evidence type="ECO:0000313" key="8">
    <source>
        <dbReference type="Proteomes" id="UP000265916"/>
    </source>
</evidence>
<dbReference type="GO" id="GO:0006508">
    <property type="term" value="P:proteolysis"/>
    <property type="evidence" value="ECO:0007669"/>
    <property type="project" value="UniProtKB-KW"/>
</dbReference>
<gene>
    <name evidence="7" type="ORF">CKF58_00235</name>
</gene>
<dbReference type="PANTHER" id="PTHR11963">
    <property type="entry name" value="LEUCINE AMINOPEPTIDASE-RELATED"/>
    <property type="match status" value="1"/>
</dbReference>
<evidence type="ECO:0000256" key="3">
    <source>
        <dbReference type="ARBA" id="ARBA00022670"/>
    </source>
</evidence>
<protein>
    <submittedName>
        <fullName evidence="7">Aminopeptidase PepB</fullName>
    </submittedName>
</protein>
<dbReference type="EMBL" id="NRJG01000004">
    <property type="protein sequence ID" value="RIY40638.1"/>
    <property type="molecule type" value="Genomic_DNA"/>
</dbReference>
<dbReference type="AlphaFoldDB" id="A0A3A1YTX7"/>
<dbReference type="InterPro" id="IPR011356">
    <property type="entry name" value="Leucine_aapep/pepB"/>
</dbReference>
<keyword evidence="3" id="KW-0645">Protease</keyword>
<dbReference type="NCBIfam" id="NF003450">
    <property type="entry name" value="PRK05015.1"/>
    <property type="match status" value="1"/>
</dbReference>
<evidence type="ECO:0000259" key="6">
    <source>
        <dbReference type="PROSITE" id="PS00631"/>
    </source>
</evidence>
<keyword evidence="2 7" id="KW-0031">Aminopeptidase</keyword>
<evidence type="ECO:0000256" key="1">
    <source>
        <dbReference type="ARBA" id="ARBA00009528"/>
    </source>
</evidence>
<dbReference type="PRINTS" id="PR00481">
    <property type="entry name" value="LAMNOPPTDASE"/>
</dbReference>
<dbReference type="GO" id="GO:0005737">
    <property type="term" value="C:cytoplasm"/>
    <property type="evidence" value="ECO:0007669"/>
    <property type="project" value="InterPro"/>
</dbReference>
<sequence length="451" mass="48727">MVKINVIPSLVPEYAKGQNPILVLNEQEQSYNVYVLKENAAGQPEKISVEERIELFRKLGRTCRTSPFSEFELDEKMCLRACTAFAQGFYEPNFDLQAKKTFTIPAAVKEDFERVDSHLTFLRNLVNEPAETLTPEALAAKAQERILASAQAVGKEQALTFTLTKFDQLLEKGYVGVHTVGRGSQNKPCLLEVDFNPTGKADAPVTFALVGKGITFDTGGYSLKPSDGMSTMRSDMGGAALMTTTLALAIASGLDKRTKLFISCAENMVGSNAFRLGDIIRYPNGVTVSVDNTDAEGRLVLADALQLASVANNGERPAVILDAATLTGAAKVAVGTDYHSLLSFDDALVNQVLAAADETKELFWRLPLAEFHRKQISSPTATISNTGSVMQSAGASTAAAFLSYFVTDYKQGWLHIDASSTFNRRGGNEFAVGATGKGLLTLSKFLLDYQA</sequence>
<name>A0A3A1YTX7_9GAMM</name>
<dbReference type="InterPro" id="IPR000819">
    <property type="entry name" value="Peptidase_M17_C"/>
</dbReference>
<dbReference type="Gene3D" id="3.40.630.10">
    <property type="entry name" value="Zn peptidases"/>
    <property type="match status" value="1"/>
</dbReference>
<dbReference type="PANTHER" id="PTHR11963:SF20">
    <property type="entry name" value="PEPTIDASE B"/>
    <property type="match status" value="1"/>
</dbReference>